<evidence type="ECO:0008006" key="3">
    <source>
        <dbReference type="Google" id="ProtNLM"/>
    </source>
</evidence>
<comment type="caution">
    <text evidence="1">The sequence shown here is derived from an EMBL/GenBank/DDBJ whole genome shotgun (WGS) entry which is preliminary data.</text>
</comment>
<reference evidence="1 2" key="1">
    <citation type="submission" date="2014-02" db="EMBL/GenBank/DDBJ databases">
        <authorList>
            <person name="Sears C."/>
            <person name="Carroll K."/>
            <person name="Sack B.R."/>
            <person name="Qadri F."/>
            <person name="Myers L.L."/>
            <person name="Chung G.-T."/>
            <person name="Escheverria P."/>
            <person name="Fraser C.M."/>
            <person name="Sadzewicz L."/>
            <person name="Shefchek K.A."/>
            <person name="Tallon L."/>
            <person name="Das S.P."/>
            <person name="Daugherty S."/>
            <person name="Mongodin E.F."/>
        </authorList>
    </citation>
    <scope>NUCLEOTIDE SEQUENCE [LARGE SCALE GENOMIC DNA]</scope>
    <source>
        <strain evidence="2">3998T(B)3</strain>
    </source>
</reference>
<evidence type="ECO:0000313" key="1">
    <source>
        <dbReference type="EMBL" id="EXY93155.1"/>
    </source>
</evidence>
<name>A0A015XKR7_BACFG</name>
<gene>
    <name evidence="1" type="ORF">M125_0114</name>
</gene>
<dbReference type="AlphaFoldDB" id="A0A015XKR7"/>
<dbReference type="PATRIC" id="fig|1339316.3.peg.115"/>
<dbReference type="Pfam" id="PF17170">
    <property type="entry name" value="DUF5128"/>
    <property type="match status" value="1"/>
</dbReference>
<dbReference type="Proteomes" id="UP000020773">
    <property type="component" value="Unassembled WGS sequence"/>
</dbReference>
<organism evidence="1 2">
    <name type="scientific">Bacteroides fragilis str. 3998T(B)3</name>
    <dbReference type="NCBI Taxonomy" id="1339316"/>
    <lineage>
        <taxon>Bacteria</taxon>
        <taxon>Pseudomonadati</taxon>
        <taxon>Bacteroidota</taxon>
        <taxon>Bacteroidia</taxon>
        <taxon>Bacteroidales</taxon>
        <taxon>Bacteroidaceae</taxon>
        <taxon>Bacteroides</taxon>
    </lineage>
</organism>
<sequence length="187" mass="23015">MKEFWHVPPVLTTLNSKPFYNYEHKVYFSNPYQNEVYEVRTDSLRVAYRWDFGKDNLDLKEYGFTLLEDQKVEEYKLMLQYLRDSTVPYFLCDQYQNDKFYYIMLVFGLKHSKNLFYRKEDGKSFFFEKTTEDIHFEPLAFNEDFLTCIVFNEDFPNYEKVLPSEEYKKLEERLEDDNPCLIKFYFK</sequence>
<evidence type="ECO:0000313" key="2">
    <source>
        <dbReference type="Proteomes" id="UP000020773"/>
    </source>
</evidence>
<proteinExistence type="predicted"/>
<protein>
    <recommendedName>
        <fullName evidence="3">6-bladed beta-propeller</fullName>
    </recommendedName>
</protein>
<dbReference type="EMBL" id="JGDB01000004">
    <property type="protein sequence ID" value="EXY93155.1"/>
    <property type="molecule type" value="Genomic_DNA"/>
</dbReference>
<accession>A0A015XKR7</accession>